<evidence type="ECO:0000313" key="3">
    <source>
        <dbReference type="Proteomes" id="UP000827892"/>
    </source>
</evidence>
<dbReference type="InterPro" id="IPR019428">
    <property type="entry name" value="7TM_GPCR_serpentine_rcpt_Str"/>
</dbReference>
<feature type="transmembrane region" description="Helical" evidence="1">
    <location>
        <begin position="184"/>
        <end position="206"/>
    </location>
</feature>
<gene>
    <name evidence="2" type="ORF">L3Y34_006418</name>
</gene>
<dbReference type="Pfam" id="PF10327">
    <property type="entry name" value="7TM_GPCR_Sri"/>
    <property type="match status" value="1"/>
</dbReference>
<feature type="transmembrane region" description="Helical" evidence="1">
    <location>
        <begin position="400"/>
        <end position="421"/>
    </location>
</feature>
<reference evidence="2 3" key="1">
    <citation type="submission" date="2022-02" db="EMBL/GenBank/DDBJ databases">
        <title>Chromosome-level reference genomes for two strains of Caenorhabditis briggsae: an improved platform for comparative genomics.</title>
        <authorList>
            <person name="Stevens L."/>
            <person name="Andersen E.C."/>
        </authorList>
    </citation>
    <scope>NUCLEOTIDE SEQUENCE [LARGE SCALE GENOMIC DNA]</scope>
    <source>
        <strain evidence="2">QX1410_ONT</strain>
        <tissue evidence="2">Whole-organism</tissue>
    </source>
</reference>
<feature type="transmembrane region" description="Helical" evidence="1">
    <location>
        <begin position="155"/>
        <end position="172"/>
    </location>
</feature>
<feature type="transmembrane region" description="Helical" evidence="1">
    <location>
        <begin position="553"/>
        <end position="578"/>
    </location>
</feature>
<dbReference type="Pfam" id="PF10326">
    <property type="entry name" value="7TM_GPCR_Str"/>
    <property type="match status" value="1"/>
</dbReference>
<evidence type="ECO:0000313" key="2">
    <source>
        <dbReference type="EMBL" id="ULT86690.1"/>
    </source>
</evidence>
<dbReference type="AlphaFoldDB" id="A0AAE8ZZH0"/>
<dbReference type="InterPro" id="IPR019429">
    <property type="entry name" value="7TM_GPCR_serpentine_rcpt_Sri"/>
</dbReference>
<feature type="transmembrane region" description="Helical" evidence="1">
    <location>
        <begin position="122"/>
        <end position="143"/>
    </location>
</feature>
<feature type="transmembrane region" description="Helical" evidence="1">
    <location>
        <begin position="320"/>
        <end position="343"/>
    </location>
</feature>
<dbReference type="EMBL" id="CP090895">
    <property type="protein sequence ID" value="ULT86690.1"/>
    <property type="molecule type" value="Genomic_DNA"/>
</dbReference>
<dbReference type="Proteomes" id="UP000827892">
    <property type="component" value="Chromosome V"/>
</dbReference>
<feature type="transmembrane region" description="Helical" evidence="1">
    <location>
        <begin position="363"/>
        <end position="388"/>
    </location>
</feature>
<organism evidence="2 3">
    <name type="scientific">Caenorhabditis briggsae</name>
    <dbReference type="NCBI Taxonomy" id="6238"/>
    <lineage>
        <taxon>Eukaryota</taxon>
        <taxon>Metazoa</taxon>
        <taxon>Ecdysozoa</taxon>
        <taxon>Nematoda</taxon>
        <taxon>Chromadorea</taxon>
        <taxon>Rhabditida</taxon>
        <taxon>Rhabditina</taxon>
        <taxon>Rhabditomorpha</taxon>
        <taxon>Rhabditoidea</taxon>
        <taxon>Rhabditidae</taxon>
        <taxon>Peloderinae</taxon>
        <taxon>Caenorhabditis</taxon>
    </lineage>
</organism>
<keyword evidence="1" id="KW-0472">Membrane</keyword>
<keyword evidence="1" id="KW-1133">Transmembrane helix</keyword>
<feature type="transmembrane region" description="Helical" evidence="1">
    <location>
        <begin position="475"/>
        <end position="495"/>
    </location>
</feature>
<protein>
    <submittedName>
        <fullName evidence="2">Uncharacterized protein</fullName>
    </submittedName>
</protein>
<dbReference type="PANTHER" id="PTHR46000:SF6">
    <property type="entry name" value="SEVEN TM RECEPTOR"/>
    <property type="match status" value="1"/>
</dbReference>
<evidence type="ECO:0000256" key="1">
    <source>
        <dbReference type="SAM" id="Phobius"/>
    </source>
</evidence>
<feature type="transmembrane region" description="Helical" evidence="1">
    <location>
        <begin position="507"/>
        <end position="532"/>
    </location>
</feature>
<proteinExistence type="predicted"/>
<dbReference type="SUPFAM" id="SSF81321">
    <property type="entry name" value="Family A G protein-coupled receptor-like"/>
    <property type="match status" value="1"/>
</dbReference>
<feature type="transmembrane region" description="Helical" evidence="1">
    <location>
        <begin position="584"/>
        <end position="610"/>
    </location>
</feature>
<dbReference type="PANTHER" id="PTHR46000">
    <property type="entry name" value="SEVEN TM RECEPTOR-RELATED"/>
    <property type="match status" value="1"/>
</dbReference>
<feature type="transmembrane region" description="Helical" evidence="1">
    <location>
        <begin position="226"/>
        <end position="252"/>
    </location>
</feature>
<keyword evidence="1" id="KW-0812">Transmembrane</keyword>
<sequence>MMTVRKRHTMTLGKDTKPIYLDLVLTRSNSSSWEHKTSRHNIWNGALQLDKSLLDQPDEIRKAIQTVIGDSNYKKNARRQSSGRSVKQTERCCIEALRRQFGPLETSDSEGRHLNTSAYYSLDIALAVIVALLILLFVINFVFKYVSRNIAELGFLTTICGNSVLIYLTGWMTKQIQGPYKRMIIIFAFLGLSFSMVEMIARPFAHSYNGALVYFSLAKEISGFEGVVTFLLALYAGLYAALISFVAVQFIFRYFILNNQDMATILFKGWKMAIWVSYSMLFGALWIFLCFFCGKFDEYSMDYTSDEMSNVYSMNINKTAGMIIVAYLIQYVIMIFCGTSMHFQMVEKLKHFSITHQRLQKQFFKTLVCQITVPTVLFHVPIVPVLFAPFLNMKMSFQSGIIYSLFNLYPPIDSFLLMYIVSDYRNALSKLFSRNKQVYTGSNAFSTNSLSPQQIVTSLEFFNPMIFDETLQIRFYYFTGIVCVLNNTLAIYLLIFKSGNVGTYRNYMLYFQIICFLLDTHLTLLVSPIAYFPALLGVSHGFYSKILSIRTHYQILTVLVIWLAIPLAVLLGDVILHIEGFEAFCNLLICLFSTHSIMSTIVMVFTFPAFRRVVSCREK</sequence>
<name>A0AAE8ZZH0_CAEBR</name>
<feature type="transmembrane region" description="Helical" evidence="1">
    <location>
        <begin position="273"/>
        <end position="294"/>
    </location>
</feature>
<accession>A0AAE8ZZH0</accession>